<organism evidence="1 2">
    <name type="scientific">Paracoccus pantotrophus</name>
    <name type="common">Thiosphaera pantotropha</name>
    <dbReference type="NCBI Taxonomy" id="82367"/>
    <lineage>
        <taxon>Bacteria</taxon>
        <taxon>Pseudomonadati</taxon>
        <taxon>Pseudomonadota</taxon>
        <taxon>Alphaproteobacteria</taxon>
        <taxon>Rhodobacterales</taxon>
        <taxon>Paracoccaceae</taxon>
        <taxon>Paracoccus</taxon>
    </lineage>
</organism>
<dbReference type="AlphaFoldDB" id="A0A7H9BWT6"/>
<gene>
    <name evidence="1" type="ORF">HYQ43_17075</name>
</gene>
<protein>
    <submittedName>
        <fullName evidence="1">Uncharacterized protein</fullName>
    </submittedName>
</protein>
<evidence type="ECO:0000313" key="2">
    <source>
        <dbReference type="Proteomes" id="UP000509322"/>
    </source>
</evidence>
<proteinExistence type="predicted"/>
<accession>A0A7H9BWT6</accession>
<dbReference type="EMBL" id="CP058690">
    <property type="protein sequence ID" value="QLH15847.1"/>
    <property type="molecule type" value="Genomic_DNA"/>
</dbReference>
<dbReference type="RefSeq" id="WP_179921735.1">
    <property type="nucleotide sequence ID" value="NZ_CP058690.1"/>
</dbReference>
<evidence type="ECO:0000313" key="1">
    <source>
        <dbReference type="EMBL" id="QLH15847.1"/>
    </source>
</evidence>
<dbReference type="Proteomes" id="UP000509322">
    <property type="component" value="Chromosome 2"/>
</dbReference>
<reference evidence="1 2" key="1">
    <citation type="submission" date="2020-07" db="EMBL/GenBank/DDBJ databases">
        <title>The complete genome of Paracoccus pantotrophus ACCC 10489.</title>
        <authorList>
            <person name="Si Y."/>
        </authorList>
    </citation>
    <scope>NUCLEOTIDE SEQUENCE [LARGE SCALE GENOMIC DNA]</scope>
    <source>
        <strain evidence="1 2">ACCC10489</strain>
    </source>
</reference>
<name>A0A7H9BWT6_PARPN</name>
<sequence length="211" mass="22893">MTLTYPYPLDFLADCLMGDEIKLDLRRQDELSGSGDGRYWSAELSRPLWTVSIALYSRSVAHARAVNAKVFALDGTRRQMQWANPYYKPAAGSDGLGSVTLSAIASDRGRISLAGLPARRDVAAGDYLSIPYGAGRLYFGVFAESRIATAAGAINNIEVRPYLPLGISAGAAIELEMPMMNAIIPPDGFTPFSLYKNRWGRSASIALLQKP</sequence>